<sequence>MIYTLPCDLQQESPLLSLPPELRNYISELCLTSSKPIVNPLTPKSNATPETSSAYRSVPPLGAGLLATCQRVRHEVSKTALYANDLNFTTPSHITGFIETTPSDSLQSIQRITLSMRETPLLPVSTDGSPSSPLALQWLHFLTCLPPHLHYPGSWCSKLPTLPTSLPNLQHLRIDLTGMVRNRPAEMAYLGIKTGYALALSHLLRGLAHRPPVSFDYADSHYSSVSPFPTDDDSHANSDWMYAPKNVGQGRVPGLRIIEITGNGAHLWDLGDAIRPTCWGEWQTIQNWIVLVGRTLIPWLSVALDPSLVAGKSSRRDSAGPEMLATPWVGLLQAQNEFSLAALPTSPNVKELRRLGYERATAWEEIIRLTKERERFDHPVFALFI</sequence>
<dbReference type="AlphaFoldDB" id="A0A9P4MHK8"/>
<protein>
    <submittedName>
        <fullName evidence="1">Uncharacterized protein</fullName>
    </submittedName>
</protein>
<dbReference type="OrthoDB" id="62952at2759"/>
<dbReference type="PANTHER" id="PTHR42085">
    <property type="entry name" value="F-BOX DOMAIN-CONTAINING PROTEIN"/>
    <property type="match status" value="1"/>
</dbReference>
<dbReference type="InterPro" id="IPR038883">
    <property type="entry name" value="AN11006-like"/>
</dbReference>
<dbReference type="PANTHER" id="PTHR42085:SF1">
    <property type="entry name" value="F-BOX DOMAIN-CONTAINING PROTEIN"/>
    <property type="match status" value="1"/>
</dbReference>
<keyword evidence="2" id="KW-1185">Reference proteome</keyword>
<accession>A0A9P4MHK8</accession>
<evidence type="ECO:0000313" key="1">
    <source>
        <dbReference type="EMBL" id="KAF2150119.1"/>
    </source>
</evidence>
<evidence type="ECO:0000313" key="2">
    <source>
        <dbReference type="Proteomes" id="UP000799439"/>
    </source>
</evidence>
<comment type="caution">
    <text evidence="1">The sequence shown here is derived from an EMBL/GenBank/DDBJ whole genome shotgun (WGS) entry which is preliminary data.</text>
</comment>
<gene>
    <name evidence="1" type="ORF">K461DRAFT_296500</name>
</gene>
<dbReference type="Proteomes" id="UP000799439">
    <property type="component" value="Unassembled WGS sequence"/>
</dbReference>
<name>A0A9P4MHK8_9PEZI</name>
<proteinExistence type="predicted"/>
<reference evidence="1" key="1">
    <citation type="journal article" date="2020" name="Stud. Mycol.">
        <title>101 Dothideomycetes genomes: a test case for predicting lifestyles and emergence of pathogens.</title>
        <authorList>
            <person name="Haridas S."/>
            <person name="Albert R."/>
            <person name="Binder M."/>
            <person name="Bloem J."/>
            <person name="Labutti K."/>
            <person name="Salamov A."/>
            <person name="Andreopoulos B."/>
            <person name="Baker S."/>
            <person name="Barry K."/>
            <person name="Bills G."/>
            <person name="Bluhm B."/>
            <person name="Cannon C."/>
            <person name="Castanera R."/>
            <person name="Culley D."/>
            <person name="Daum C."/>
            <person name="Ezra D."/>
            <person name="Gonzalez J."/>
            <person name="Henrissat B."/>
            <person name="Kuo A."/>
            <person name="Liang C."/>
            <person name="Lipzen A."/>
            <person name="Lutzoni F."/>
            <person name="Magnuson J."/>
            <person name="Mondo S."/>
            <person name="Nolan M."/>
            <person name="Ohm R."/>
            <person name="Pangilinan J."/>
            <person name="Park H.-J."/>
            <person name="Ramirez L."/>
            <person name="Alfaro M."/>
            <person name="Sun H."/>
            <person name="Tritt A."/>
            <person name="Yoshinaga Y."/>
            <person name="Zwiers L.-H."/>
            <person name="Turgeon B."/>
            <person name="Goodwin S."/>
            <person name="Spatafora J."/>
            <person name="Crous P."/>
            <person name="Grigoriev I."/>
        </authorList>
    </citation>
    <scope>NUCLEOTIDE SEQUENCE</scope>
    <source>
        <strain evidence="1">CBS 260.36</strain>
    </source>
</reference>
<organism evidence="1 2">
    <name type="scientific">Myriangium duriaei CBS 260.36</name>
    <dbReference type="NCBI Taxonomy" id="1168546"/>
    <lineage>
        <taxon>Eukaryota</taxon>
        <taxon>Fungi</taxon>
        <taxon>Dikarya</taxon>
        <taxon>Ascomycota</taxon>
        <taxon>Pezizomycotina</taxon>
        <taxon>Dothideomycetes</taxon>
        <taxon>Dothideomycetidae</taxon>
        <taxon>Myriangiales</taxon>
        <taxon>Myriangiaceae</taxon>
        <taxon>Myriangium</taxon>
    </lineage>
</organism>
<dbReference type="EMBL" id="ML996090">
    <property type="protein sequence ID" value="KAF2150119.1"/>
    <property type="molecule type" value="Genomic_DNA"/>
</dbReference>